<dbReference type="InterPro" id="IPR001452">
    <property type="entry name" value="SH3_domain"/>
</dbReference>
<feature type="domain" description="SH3" evidence="5">
    <location>
        <begin position="21"/>
        <end position="88"/>
    </location>
</feature>
<evidence type="ECO:0000256" key="4">
    <source>
        <dbReference type="SAM" id="MobiDB-lite"/>
    </source>
</evidence>
<keyword evidence="1 2" id="KW-0728">SH3 domain</keyword>
<feature type="compositionally biased region" description="Acidic residues" evidence="4">
    <location>
        <begin position="196"/>
        <end position="208"/>
    </location>
</feature>
<proteinExistence type="predicted"/>
<dbReference type="SMART" id="SM00326">
    <property type="entry name" value="SH3"/>
    <property type="match status" value="1"/>
</dbReference>
<organism evidence="6 7">
    <name type="scientific">Phytophthora pseudosyringae</name>
    <dbReference type="NCBI Taxonomy" id="221518"/>
    <lineage>
        <taxon>Eukaryota</taxon>
        <taxon>Sar</taxon>
        <taxon>Stramenopiles</taxon>
        <taxon>Oomycota</taxon>
        <taxon>Peronosporomycetes</taxon>
        <taxon>Peronosporales</taxon>
        <taxon>Peronosporaceae</taxon>
        <taxon>Phytophthora</taxon>
    </lineage>
</organism>
<feature type="region of interest" description="Disordered" evidence="4">
    <location>
        <begin position="87"/>
        <end position="137"/>
    </location>
</feature>
<dbReference type="OrthoDB" id="207120at2759"/>
<evidence type="ECO:0000313" key="6">
    <source>
        <dbReference type="EMBL" id="KAG7390458.1"/>
    </source>
</evidence>
<feature type="compositionally biased region" description="Acidic residues" evidence="4">
    <location>
        <begin position="126"/>
        <end position="136"/>
    </location>
</feature>
<gene>
    <name evidence="6" type="ORF">PHYPSEUDO_007981</name>
</gene>
<evidence type="ECO:0000256" key="2">
    <source>
        <dbReference type="PROSITE-ProRule" id="PRU00192"/>
    </source>
</evidence>
<dbReference type="AlphaFoldDB" id="A0A8T1WCR0"/>
<name>A0A8T1WCR0_9STRA</name>
<sequence>MKQTLWLPDAGRRVSLPQWGNADVTAIGVCRLTTGVYEPVESDELGFQEGDALRVLRVQDDGWWSGYNVENPDVVGLFPSNYVQAQKSVPPVQRTKSLVDAGTTPRPPASSRQRIQQQYRQPPDTPELEDEDEGDDDKVQELRGEYRGHIGAVLQLRRNLEEAERATDASVQHNNPRVQAERERLRHRKNWREREQDEEGVEEDDTNQEESYHRRQVAQAHVKLQHSLPGDGEDTEDEEDESAFPQLQGYMHETDRQHAEAETDNGPNANEENEVQADDENGRTTETADAENVAATLIARYYRRHAALMQTNCEREREAEQQKLNRIAAVCIQRWAAHAYSRQQRRRRRWQHENEAATSIQKWIRMRWACFWRRRVRIERQKRAAAEAQQALEAIRQDDSECLAKETKYREQLGQNTEEGEEEQRRVLQQKLDDEEQQLRQLQLQAVEEEVQRRFLQQAEVQDEGNDPHDAVLEAPFQNAPSPGKARRKVMRKEAVELIRTLVQQQLGETLRDHDAKMDELQRMVTRLQTVVRKQTAMLEDSTDQLVNLRMGQQEQRVPMPPRSNDAGECSFLPRIAAQPSVPRQPVAPSGLRVPRPVMLSKLPVLANGGRASCKQSKKM</sequence>
<dbReference type="Proteomes" id="UP000694044">
    <property type="component" value="Unassembled WGS sequence"/>
</dbReference>
<feature type="coiled-coil region" evidence="3">
    <location>
        <begin position="504"/>
        <end position="531"/>
    </location>
</feature>
<feature type="compositionally biased region" description="Acidic residues" evidence="4">
    <location>
        <begin position="231"/>
        <end position="242"/>
    </location>
</feature>
<dbReference type="CDD" id="cd00174">
    <property type="entry name" value="SH3"/>
    <property type="match status" value="1"/>
</dbReference>
<dbReference type="PROSITE" id="PS50002">
    <property type="entry name" value="SH3"/>
    <property type="match status" value="1"/>
</dbReference>
<evidence type="ECO:0000256" key="1">
    <source>
        <dbReference type="ARBA" id="ARBA00022443"/>
    </source>
</evidence>
<protein>
    <recommendedName>
        <fullName evidence="5">SH3 domain-containing protein</fullName>
    </recommendedName>
</protein>
<feature type="region of interest" description="Disordered" evidence="4">
    <location>
        <begin position="254"/>
        <end position="286"/>
    </location>
</feature>
<feature type="region of interest" description="Disordered" evidence="4">
    <location>
        <begin position="164"/>
        <end position="242"/>
    </location>
</feature>
<feature type="compositionally biased region" description="Low complexity" evidence="4">
    <location>
        <begin position="112"/>
        <end position="122"/>
    </location>
</feature>
<evidence type="ECO:0000259" key="5">
    <source>
        <dbReference type="PROSITE" id="PS50002"/>
    </source>
</evidence>
<dbReference type="Pfam" id="PF14604">
    <property type="entry name" value="SH3_9"/>
    <property type="match status" value="1"/>
</dbReference>
<keyword evidence="7" id="KW-1185">Reference proteome</keyword>
<keyword evidence="3" id="KW-0175">Coiled coil</keyword>
<accession>A0A8T1WCR0</accession>
<dbReference type="EMBL" id="JAGDFM010000032">
    <property type="protein sequence ID" value="KAG7390458.1"/>
    <property type="molecule type" value="Genomic_DNA"/>
</dbReference>
<evidence type="ECO:0000313" key="7">
    <source>
        <dbReference type="Proteomes" id="UP000694044"/>
    </source>
</evidence>
<reference evidence="6" key="1">
    <citation type="submission" date="2021-02" db="EMBL/GenBank/DDBJ databases">
        <authorList>
            <person name="Palmer J.M."/>
        </authorList>
    </citation>
    <scope>NUCLEOTIDE SEQUENCE</scope>
    <source>
        <strain evidence="6">SCRP734</strain>
    </source>
</reference>
<evidence type="ECO:0000256" key="3">
    <source>
        <dbReference type="SAM" id="Coils"/>
    </source>
</evidence>
<comment type="caution">
    <text evidence="6">The sequence shown here is derived from an EMBL/GenBank/DDBJ whole genome shotgun (WGS) entry which is preliminary data.</text>
</comment>
<feature type="coiled-coil region" evidence="3">
    <location>
        <begin position="378"/>
        <end position="459"/>
    </location>
</feature>